<accession>A0ABP4RY07</accession>
<keyword evidence="3" id="KW-1185">Reference proteome</keyword>
<keyword evidence="1" id="KW-0472">Membrane</keyword>
<feature type="transmembrane region" description="Helical" evidence="1">
    <location>
        <begin position="227"/>
        <end position="253"/>
    </location>
</feature>
<keyword evidence="1" id="KW-1133">Transmembrane helix</keyword>
<feature type="transmembrane region" description="Helical" evidence="1">
    <location>
        <begin position="172"/>
        <end position="191"/>
    </location>
</feature>
<evidence type="ECO:0000313" key="3">
    <source>
        <dbReference type="Proteomes" id="UP001500596"/>
    </source>
</evidence>
<feature type="transmembrane region" description="Helical" evidence="1">
    <location>
        <begin position="41"/>
        <end position="59"/>
    </location>
</feature>
<evidence type="ECO:0000313" key="2">
    <source>
        <dbReference type="EMBL" id="GAA1664088.1"/>
    </source>
</evidence>
<sequence length="318" mass="32025">MDSSITMASLLSAPVLAFVLGVLAVAIRSDLKVPDAFTQTLSIYLLLAIGLKGGVALAGTDPSSLAVPLALAIAFGLVTPVLAYLALRVLTPLGPVDRGSVAAHYGSTSLVTFTAAIVALESAKIVVPPYAATVLTVLEVPGILIGLLLARRHTARRGRWGATIHEILTGKSILLLVGGLAIGAVIGESGYASVEPFFGEPFRGALVLFLLALGIDAARRFGALRTGAVGLIAFAILFPLVVGSTAVLVGSAAGLDTGGAAILGVLCASASYIAAPAAVRMSLPDANLAYPLAASLGVTFPLNLTVGIPLFTAIAVAL</sequence>
<comment type="caution">
    <text evidence="2">The sequence shown here is derived from an EMBL/GenBank/DDBJ whole genome shotgun (WGS) entry which is preliminary data.</text>
</comment>
<dbReference type="Pfam" id="PF05982">
    <property type="entry name" value="Sbt_1"/>
    <property type="match status" value="1"/>
</dbReference>
<organism evidence="2 3">
    <name type="scientific">Microbacterium lacus</name>
    <dbReference type="NCBI Taxonomy" id="415217"/>
    <lineage>
        <taxon>Bacteria</taxon>
        <taxon>Bacillati</taxon>
        <taxon>Actinomycetota</taxon>
        <taxon>Actinomycetes</taxon>
        <taxon>Micrococcales</taxon>
        <taxon>Microbacteriaceae</taxon>
        <taxon>Microbacterium</taxon>
    </lineage>
</organism>
<feature type="transmembrane region" description="Helical" evidence="1">
    <location>
        <begin position="65"/>
        <end position="87"/>
    </location>
</feature>
<feature type="transmembrane region" description="Helical" evidence="1">
    <location>
        <begin position="259"/>
        <end position="279"/>
    </location>
</feature>
<keyword evidence="1" id="KW-0812">Transmembrane</keyword>
<dbReference type="EMBL" id="BAAAPK010000001">
    <property type="protein sequence ID" value="GAA1664088.1"/>
    <property type="molecule type" value="Genomic_DNA"/>
</dbReference>
<name>A0ABP4RY07_9MICO</name>
<protein>
    <submittedName>
        <fullName evidence="2">Sodium-dependent bicarbonate transport family permease</fullName>
    </submittedName>
</protein>
<feature type="transmembrane region" description="Helical" evidence="1">
    <location>
        <begin position="197"/>
        <end position="215"/>
    </location>
</feature>
<feature type="transmembrane region" description="Helical" evidence="1">
    <location>
        <begin position="6"/>
        <end position="29"/>
    </location>
</feature>
<feature type="transmembrane region" description="Helical" evidence="1">
    <location>
        <begin position="130"/>
        <end position="151"/>
    </location>
</feature>
<dbReference type="PANTHER" id="PTHR40400">
    <property type="entry name" value="SLR1512 PROTEIN"/>
    <property type="match status" value="1"/>
</dbReference>
<feature type="transmembrane region" description="Helical" evidence="1">
    <location>
        <begin position="99"/>
        <end position="118"/>
    </location>
</feature>
<dbReference type="InterPro" id="IPR010293">
    <property type="entry name" value="Sbt_1"/>
</dbReference>
<evidence type="ECO:0000256" key="1">
    <source>
        <dbReference type="SAM" id="Phobius"/>
    </source>
</evidence>
<feature type="transmembrane region" description="Helical" evidence="1">
    <location>
        <begin position="291"/>
        <end position="317"/>
    </location>
</feature>
<dbReference type="PANTHER" id="PTHR40400:SF1">
    <property type="entry name" value="SLR1512 PROTEIN"/>
    <property type="match status" value="1"/>
</dbReference>
<gene>
    <name evidence="2" type="ORF">GCM10009807_05210</name>
</gene>
<dbReference type="Proteomes" id="UP001500596">
    <property type="component" value="Unassembled WGS sequence"/>
</dbReference>
<reference evidence="3" key="1">
    <citation type="journal article" date="2019" name="Int. J. Syst. Evol. Microbiol.">
        <title>The Global Catalogue of Microorganisms (GCM) 10K type strain sequencing project: providing services to taxonomists for standard genome sequencing and annotation.</title>
        <authorList>
            <consortium name="The Broad Institute Genomics Platform"/>
            <consortium name="The Broad Institute Genome Sequencing Center for Infectious Disease"/>
            <person name="Wu L."/>
            <person name="Ma J."/>
        </authorList>
    </citation>
    <scope>NUCLEOTIDE SEQUENCE [LARGE SCALE GENOMIC DNA]</scope>
    <source>
        <strain evidence="3">JCM 15575</strain>
    </source>
</reference>
<proteinExistence type="predicted"/>
<dbReference type="RefSeq" id="WP_344051309.1">
    <property type="nucleotide sequence ID" value="NZ_BAAAPK010000001.1"/>
</dbReference>